<organism evidence="2 3">
    <name type="scientific">Mucilaginibacter oryzae</name>
    <dbReference type="NCBI Taxonomy" id="468058"/>
    <lineage>
        <taxon>Bacteria</taxon>
        <taxon>Pseudomonadati</taxon>
        <taxon>Bacteroidota</taxon>
        <taxon>Sphingobacteriia</taxon>
        <taxon>Sphingobacteriales</taxon>
        <taxon>Sphingobacteriaceae</taxon>
        <taxon>Mucilaginibacter</taxon>
    </lineage>
</organism>
<proteinExistence type="predicted"/>
<dbReference type="Pfam" id="PF13271">
    <property type="entry name" value="DUF4062"/>
    <property type="match status" value="1"/>
</dbReference>
<comment type="caution">
    <text evidence="2">The sequence shown here is derived from an EMBL/GenBank/DDBJ whole genome shotgun (WGS) entry which is preliminary data.</text>
</comment>
<dbReference type="AlphaFoldDB" id="A0A316H838"/>
<protein>
    <submittedName>
        <fullName evidence="2">Uncharacterized protein DUF4062</fullName>
    </submittedName>
</protein>
<gene>
    <name evidence="2" type="ORF">LX99_03433</name>
</gene>
<accession>A0A316H838</accession>
<feature type="domain" description="DUF4062" evidence="1">
    <location>
        <begin position="7"/>
        <end position="89"/>
    </location>
</feature>
<reference evidence="2 3" key="1">
    <citation type="submission" date="2018-05" db="EMBL/GenBank/DDBJ databases">
        <title>Genomic Encyclopedia of Archaeal and Bacterial Type Strains, Phase II (KMG-II): from individual species to whole genera.</title>
        <authorList>
            <person name="Goeker M."/>
        </authorList>
    </citation>
    <scope>NUCLEOTIDE SEQUENCE [LARGE SCALE GENOMIC DNA]</scope>
    <source>
        <strain evidence="2 3">DSM 19975</strain>
    </source>
</reference>
<dbReference type="InterPro" id="IPR025139">
    <property type="entry name" value="DUF4062"/>
</dbReference>
<dbReference type="EMBL" id="QGHA01000006">
    <property type="protein sequence ID" value="PWK76567.1"/>
    <property type="molecule type" value="Genomic_DNA"/>
</dbReference>
<dbReference type="RefSeq" id="WP_109608959.1">
    <property type="nucleotide sequence ID" value="NZ_QGHA01000006.1"/>
</dbReference>
<evidence type="ECO:0000313" key="3">
    <source>
        <dbReference type="Proteomes" id="UP000245678"/>
    </source>
</evidence>
<keyword evidence="3" id="KW-1185">Reference proteome</keyword>
<dbReference type="Proteomes" id="UP000245678">
    <property type="component" value="Unassembled WGS sequence"/>
</dbReference>
<name>A0A316H838_9SPHI</name>
<sequence length="463" mass="54756">MFITQPKIFISSTVFDLTNERTAAYNAVSKVGGFPVMSEKTMEALSTDSLTACLSKVMESDIYVLILGGRYGWQPEGKESITELEYQTARSKGIPILVINTTYQKEDLQKEFERRVEFNYFRKTVNDAFELELELEKALKTEIDKKQSQYFNKTELVYSNLVKIQFPSHLYIADLDIDKNAVKQYNKERKRPFYKPSLHDYAVSALYMRNISFPHDWLIWNGKIITFHNLQDDSIGLTKIIDKGTAEPFACDEFYDTSADHLSQFKYLLKKCLEAKLHKLKIKWFKNEKLFAFLPIQKDDLDRWQPRSQSWTKTKKSATRKVVDVKYDLKDKSKVFNLRCLAFKTGFENFDRDWYLALKPEWIFLWNDLKVCDYAYKNIQWLKKNERNMHVFNHYNFILRYLQPSQMESLFTEYKDYPFMKLEQIEKFDFAPIVPDSVWNNLEAIGAQKKLMDEIGNVDLFGI</sequence>
<evidence type="ECO:0000313" key="2">
    <source>
        <dbReference type="EMBL" id="PWK76567.1"/>
    </source>
</evidence>
<evidence type="ECO:0000259" key="1">
    <source>
        <dbReference type="Pfam" id="PF13271"/>
    </source>
</evidence>